<dbReference type="STRING" id="5217.A0A4Q1BL59"/>
<dbReference type="Proteomes" id="UP000289152">
    <property type="component" value="Unassembled WGS sequence"/>
</dbReference>
<feature type="domain" description="Bud22" evidence="3">
    <location>
        <begin position="83"/>
        <end position="509"/>
    </location>
</feature>
<keyword evidence="1" id="KW-0175">Coiled coil</keyword>
<feature type="compositionally biased region" description="Polar residues" evidence="2">
    <location>
        <begin position="316"/>
        <end position="327"/>
    </location>
</feature>
<dbReference type="PANTHER" id="PTHR23325">
    <property type="entry name" value="SERUM RESPONSE FACTOR-BINDING"/>
    <property type="match status" value="1"/>
</dbReference>
<dbReference type="GO" id="GO:0005634">
    <property type="term" value="C:nucleus"/>
    <property type="evidence" value="ECO:0007669"/>
    <property type="project" value="TreeGrafter"/>
</dbReference>
<dbReference type="InterPro" id="IPR015158">
    <property type="entry name" value="Bud22_dom"/>
</dbReference>
<evidence type="ECO:0000256" key="2">
    <source>
        <dbReference type="SAM" id="MobiDB-lite"/>
    </source>
</evidence>
<feature type="compositionally biased region" description="Basic residues" evidence="2">
    <location>
        <begin position="14"/>
        <end position="27"/>
    </location>
</feature>
<dbReference type="AlphaFoldDB" id="A0A4Q1BL59"/>
<dbReference type="GO" id="GO:0030490">
    <property type="term" value="P:maturation of SSU-rRNA"/>
    <property type="evidence" value="ECO:0007669"/>
    <property type="project" value="TreeGrafter"/>
</dbReference>
<proteinExistence type="predicted"/>
<dbReference type="InParanoid" id="A0A4Q1BL59"/>
<feature type="region of interest" description="Disordered" evidence="2">
    <location>
        <begin position="292"/>
        <end position="345"/>
    </location>
</feature>
<reference evidence="4 5" key="1">
    <citation type="submission" date="2016-06" db="EMBL/GenBank/DDBJ databases">
        <title>Evolution of pathogenesis and genome organization in the Tremellales.</title>
        <authorList>
            <person name="Cuomo C."/>
            <person name="Litvintseva A."/>
            <person name="Heitman J."/>
            <person name="Chen Y."/>
            <person name="Sun S."/>
            <person name="Springer D."/>
            <person name="Dromer F."/>
            <person name="Young S."/>
            <person name="Zeng Q."/>
            <person name="Chapman S."/>
            <person name="Gujja S."/>
            <person name="Saif S."/>
            <person name="Birren B."/>
        </authorList>
    </citation>
    <scope>NUCLEOTIDE SEQUENCE [LARGE SCALE GENOMIC DNA]</scope>
    <source>
        <strain evidence="4 5">ATCC 28783</strain>
    </source>
</reference>
<feature type="compositionally biased region" description="Polar residues" evidence="2">
    <location>
        <begin position="229"/>
        <end position="240"/>
    </location>
</feature>
<dbReference type="FunCoup" id="A0A4Q1BL59">
    <property type="interactions" value="81"/>
</dbReference>
<dbReference type="VEuPathDB" id="FungiDB:TREMEDRAFT_66102"/>
<evidence type="ECO:0000259" key="3">
    <source>
        <dbReference type="Pfam" id="PF09073"/>
    </source>
</evidence>
<evidence type="ECO:0000313" key="5">
    <source>
        <dbReference type="Proteomes" id="UP000289152"/>
    </source>
</evidence>
<dbReference type="OrthoDB" id="3364872at2759"/>
<dbReference type="GO" id="GO:0030686">
    <property type="term" value="C:90S preribosome"/>
    <property type="evidence" value="ECO:0007669"/>
    <property type="project" value="TreeGrafter"/>
</dbReference>
<dbReference type="Pfam" id="PF09073">
    <property type="entry name" value="BUD22"/>
    <property type="match status" value="1"/>
</dbReference>
<evidence type="ECO:0000313" key="4">
    <source>
        <dbReference type="EMBL" id="RXK38513.1"/>
    </source>
</evidence>
<gene>
    <name evidence="4" type="ORF">M231_04279</name>
</gene>
<organism evidence="4 5">
    <name type="scientific">Tremella mesenterica</name>
    <name type="common">Jelly fungus</name>
    <dbReference type="NCBI Taxonomy" id="5217"/>
    <lineage>
        <taxon>Eukaryota</taxon>
        <taxon>Fungi</taxon>
        <taxon>Dikarya</taxon>
        <taxon>Basidiomycota</taxon>
        <taxon>Agaricomycotina</taxon>
        <taxon>Tremellomycetes</taxon>
        <taxon>Tremellales</taxon>
        <taxon>Tremellaceae</taxon>
        <taxon>Tremella</taxon>
    </lineage>
</organism>
<feature type="region of interest" description="Disordered" evidence="2">
    <location>
        <begin position="1"/>
        <end position="30"/>
    </location>
</feature>
<dbReference type="InterPro" id="IPR037393">
    <property type="entry name" value="Bud22/SRFB1"/>
</dbReference>
<dbReference type="PANTHER" id="PTHR23325:SF1">
    <property type="entry name" value="SERUM RESPONSE FACTOR-BINDING PROTEIN 1"/>
    <property type="match status" value="1"/>
</dbReference>
<keyword evidence="5" id="KW-1185">Reference proteome</keyword>
<dbReference type="EMBL" id="SDIL01000047">
    <property type="protein sequence ID" value="RXK38513.1"/>
    <property type="molecule type" value="Genomic_DNA"/>
</dbReference>
<feature type="compositionally biased region" description="Polar residues" evidence="2">
    <location>
        <begin position="1"/>
        <end position="12"/>
    </location>
</feature>
<sequence length="509" mass="56384">MDSIQDSLTVASGSKKRKRTGKERAAKKALAIEAEKNTQVILANPSSSPNEEEAVTHGPKELEVVSAEATVDLERVATRIPTALKHLRPTFKQARTFEVRRLVKKVKFLRTKPDTPSTIKDLEAQLALLTHLTLDPIIQSHLLLKLHKHHSLRQLTLPTSITDLLHSDPSDLGSSSDGLRNKVENRICSSKIVSESVKSTVAWVVGDENARLISKSKSSQQGPVGHTGRNVSSVQENTSLDHPVGEMDEDEEQMEINPEVIVRDEEETEEENDIEEDMIDDGWESGSISVASEDYSTSKIPVIPSIPKNRKEETQKNSLETNTTQSGKLVEGKLKQSTSSKTKETIKSSTFLPSLATGFISGDSSDPDLDSDIDDSGLVGKRGKVERKNRRGQRARQAIWEKKYGKGAKHVVRAREEEQAVEAVKIARRQEREQRRNPTTTSWGGAERTTTHNTSISRGREEGNANLTPMGVAVRGEKEKSLHPSWEAAKLRRQKEVMAAPKATKIVFD</sequence>
<accession>A0A4Q1BL59</accession>
<name>A0A4Q1BL59_TREME</name>
<comment type="caution">
    <text evidence="4">The sequence shown here is derived from an EMBL/GenBank/DDBJ whole genome shotgun (WGS) entry which is preliminary data.</text>
</comment>
<feature type="region of interest" description="Disordered" evidence="2">
    <location>
        <begin position="214"/>
        <end position="253"/>
    </location>
</feature>
<feature type="region of interest" description="Disordered" evidence="2">
    <location>
        <begin position="427"/>
        <end position="483"/>
    </location>
</feature>
<protein>
    <recommendedName>
        <fullName evidence="3">Bud22 domain-containing protein</fullName>
    </recommendedName>
</protein>
<evidence type="ECO:0000256" key="1">
    <source>
        <dbReference type="ARBA" id="ARBA00023054"/>
    </source>
</evidence>